<accession>A0AAE1BVE5</accession>
<organism evidence="2 3">
    <name type="scientific">Petrolisthes cinctipes</name>
    <name type="common">Flat porcelain crab</name>
    <dbReference type="NCBI Taxonomy" id="88211"/>
    <lineage>
        <taxon>Eukaryota</taxon>
        <taxon>Metazoa</taxon>
        <taxon>Ecdysozoa</taxon>
        <taxon>Arthropoda</taxon>
        <taxon>Crustacea</taxon>
        <taxon>Multicrustacea</taxon>
        <taxon>Malacostraca</taxon>
        <taxon>Eumalacostraca</taxon>
        <taxon>Eucarida</taxon>
        <taxon>Decapoda</taxon>
        <taxon>Pleocyemata</taxon>
        <taxon>Anomura</taxon>
        <taxon>Galatheoidea</taxon>
        <taxon>Porcellanidae</taxon>
        <taxon>Petrolisthes</taxon>
    </lineage>
</organism>
<feature type="compositionally biased region" description="Polar residues" evidence="1">
    <location>
        <begin position="19"/>
        <end position="32"/>
    </location>
</feature>
<evidence type="ECO:0000313" key="2">
    <source>
        <dbReference type="EMBL" id="KAK3857163.1"/>
    </source>
</evidence>
<name>A0AAE1BVE5_PETCI</name>
<dbReference type="Proteomes" id="UP001286313">
    <property type="component" value="Unassembled WGS sequence"/>
</dbReference>
<protein>
    <submittedName>
        <fullName evidence="2">Uncharacterized protein</fullName>
    </submittedName>
</protein>
<proteinExistence type="predicted"/>
<dbReference type="EMBL" id="JAWQEG010005678">
    <property type="protein sequence ID" value="KAK3857163.1"/>
    <property type="molecule type" value="Genomic_DNA"/>
</dbReference>
<evidence type="ECO:0000256" key="1">
    <source>
        <dbReference type="SAM" id="MobiDB-lite"/>
    </source>
</evidence>
<comment type="caution">
    <text evidence="2">The sequence shown here is derived from an EMBL/GenBank/DDBJ whole genome shotgun (WGS) entry which is preliminary data.</text>
</comment>
<evidence type="ECO:0000313" key="3">
    <source>
        <dbReference type="Proteomes" id="UP001286313"/>
    </source>
</evidence>
<reference evidence="2" key="1">
    <citation type="submission" date="2023-10" db="EMBL/GenBank/DDBJ databases">
        <title>Genome assemblies of two species of porcelain crab, Petrolisthes cinctipes and Petrolisthes manimaculis (Anomura: Porcellanidae).</title>
        <authorList>
            <person name="Angst P."/>
        </authorList>
    </citation>
    <scope>NUCLEOTIDE SEQUENCE</scope>
    <source>
        <strain evidence="2">PB745_01</strain>
        <tissue evidence="2">Gill</tissue>
    </source>
</reference>
<feature type="region of interest" description="Disordered" evidence="1">
    <location>
        <begin position="18"/>
        <end position="73"/>
    </location>
</feature>
<dbReference type="AlphaFoldDB" id="A0AAE1BVE5"/>
<gene>
    <name evidence="2" type="ORF">Pcinc_036571</name>
</gene>
<feature type="compositionally biased region" description="Polar residues" evidence="1">
    <location>
        <begin position="61"/>
        <end position="73"/>
    </location>
</feature>
<keyword evidence="3" id="KW-1185">Reference proteome</keyword>
<sequence>MDLKTTYIPAHTQVEHGTGVTQRSLKGTSQLPGSLKKVSQESVNCDDGSRQTERGLCQIRVSPQATSTSRGRVLYHQSSDEQYLYRVRPVKDAVDFGELAALVQ</sequence>